<dbReference type="Proteomes" id="UP001207736">
    <property type="component" value="Unassembled WGS sequence"/>
</dbReference>
<proteinExistence type="predicted"/>
<feature type="transmembrane region" description="Helical" evidence="1">
    <location>
        <begin position="117"/>
        <end position="134"/>
    </location>
</feature>
<feature type="transmembrane region" description="Helical" evidence="1">
    <location>
        <begin position="59"/>
        <end position="76"/>
    </location>
</feature>
<reference evidence="2 5" key="1">
    <citation type="submission" date="2021-11" db="EMBL/GenBank/DDBJ databases">
        <title>Draft genome sequence of Capnocytophaga sp. strain KC07075 isolated from cat oral cavity.</title>
        <authorList>
            <person name="Suzuki M."/>
            <person name="Imaoka K."/>
            <person name="Kimura M."/>
            <person name="Morikawa S."/>
            <person name="Maeda K."/>
        </authorList>
    </citation>
    <scope>NUCLEOTIDE SEQUENCE</scope>
    <source>
        <strain evidence="2">KC07075</strain>
        <strain evidence="3 5">KC07079</strain>
    </source>
</reference>
<dbReference type="AlphaFoldDB" id="A0AAV5B130"/>
<keyword evidence="1" id="KW-1133">Transmembrane helix</keyword>
<evidence type="ECO:0000256" key="1">
    <source>
        <dbReference type="SAM" id="Phobius"/>
    </source>
</evidence>
<organism evidence="2 4">
    <name type="scientific">Capnocytophaga catalasegens</name>
    <dbReference type="NCBI Taxonomy" id="1004260"/>
    <lineage>
        <taxon>Bacteria</taxon>
        <taxon>Pseudomonadati</taxon>
        <taxon>Bacteroidota</taxon>
        <taxon>Flavobacteriia</taxon>
        <taxon>Flavobacteriales</taxon>
        <taxon>Flavobacteriaceae</taxon>
        <taxon>Capnocytophaga</taxon>
    </lineage>
</organism>
<dbReference type="EMBL" id="BQKB01000084">
    <property type="protein sequence ID" value="GJM54278.1"/>
    <property type="molecule type" value="Genomic_DNA"/>
</dbReference>
<keyword evidence="5" id="KW-1185">Reference proteome</keyword>
<gene>
    <name evidence="2" type="ORF">RCZ15_26210</name>
    <name evidence="3" type="ORF">RCZ16_25940</name>
</gene>
<name>A0AAV5B130_9FLAO</name>
<dbReference type="Proteomes" id="UP001208692">
    <property type="component" value="Unassembled WGS sequence"/>
</dbReference>
<feature type="transmembrane region" description="Helical" evidence="1">
    <location>
        <begin position="29"/>
        <end position="53"/>
    </location>
</feature>
<evidence type="ECO:0000313" key="4">
    <source>
        <dbReference type="Proteomes" id="UP001207736"/>
    </source>
</evidence>
<evidence type="ECO:0000313" key="3">
    <source>
        <dbReference type="EMBL" id="GJM54278.1"/>
    </source>
</evidence>
<evidence type="ECO:0000313" key="5">
    <source>
        <dbReference type="Proteomes" id="UP001208692"/>
    </source>
</evidence>
<accession>A0AAV5B130</accession>
<protein>
    <submittedName>
        <fullName evidence="2">Uncharacterized protein</fullName>
    </submittedName>
</protein>
<sequence length="193" mass="22227">MENFNPNESLKIIQTIINQRKQKYEENGFFFIFWGILVAIAGILQFLMLHFNYYPEKSGLVWAILMPLGFIFTFAAKMKKSIKAEKQGKSTDWTDWIWFFAGISAMIGGFSPILSKFLVLIIYSPMVMASLATALQLKNRLWIFTSSVSFVLIYSSLYVNYGYFITLLSSLLAVLMLLIPGIKLHTDYKKRNL</sequence>
<evidence type="ECO:0000313" key="2">
    <source>
        <dbReference type="EMBL" id="GJM51648.1"/>
    </source>
</evidence>
<keyword evidence="1" id="KW-0812">Transmembrane</keyword>
<dbReference type="EMBL" id="BQKA01000088">
    <property type="protein sequence ID" value="GJM51648.1"/>
    <property type="molecule type" value="Genomic_DNA"/>
</dbReference>
<dbReference type="RefSeq" id="WP_264845380.1">
    <property type="nucleotide sequence ID" value="NZ_BPMA01000010.1"/>
</dbReference>
<feature type="transmembrane region" description="Helical" evidence="1">
    <location>
        <begin position="141"/>
        <end position="157"/>
    </location>
</feature>
<comment type="caution">
    <text evidence="2">The sequence shown here is derived from an EMBL/GenBank/DDBJ whole genome shotgun (WGS) entry which is preliminary data.</text>
</comment>
<feature type="transmembrane region" description="Helical" evidence="1">
    <location>
        <begin position="96"/>
        <end position="111"/>
    </location>
</feature>
<feature type="transmembrane region" description="Helical" evidence="1">
    <location>
        <begin position="163"/>
        <end position="182"/>
    </location>
</feature>
<keyword evidence="1" id="KW-0472">Membrane</keyword>